<dbReference type="InterPro" id="IPR011992">
    <property type="entry name" value="EF-hand-dom_pair"/>
</dbReference>
<feature type="domain" description="EF-hand" evidence="3">
    <location>
        <begin position="405"/>
        <end position="433"/>
    </location>
</feature>
<dbReference type="GO" id="GO:0016787">
    <property type="term" value="F:hydrolase activity"/>
    <property type="evidence" value="ECO:0007669"/>
    <property type="project" value="UniProtKB-KW"/>
</dbReference>
<dbReference type="Pfam" id="PF20434">
    <property type="entry name" value="BD-FAE"/>
    <property type="match status" value="1"/>
</dbReference>
<feature type="region of interest" description="Disordered" evidence="2">
    <location>
        <begin position="341"/>
        <end position="377"/>
    </location>
</feature>
<dbReference type="AlphaFoldDB" id="M5TV44"/>
<dbReference type="SUPFAM" id="SSF47473">
    <property type="entry name" value="EF-hand"/>
    <property type="match status" value="1"/>
</dbReference>
<dbReference type="GO" id="GO:0005509">
    <property type="term" value="F:calcium ion binding"/>
    <property type="evidence" value="ECO:0007669"/>
    <property type="project" value="InterPro"/>
</dbReference>
<evidence type="ECO:0000313" key="5">
    <source>
        <dbReference type="Proteomes" id="UP000011885"/>
    </source>
</evidence>
<keyword evidence="5" id="KW-1185">Reference proteome</keyword>
<dbReference type="PANTHER" id="PTHR48081:SF13">
    <property type="entry name" value="ALPHA_BETA HYDROLASE"/>
    <property type="match status" value="1"/>
</dbReference>
<dbReference type="PROSITE" id="PS50222">
    <property type="entry name" value="EF_HAND_2"/>
    <property type="match status" value="1"/>
</dbReference>
<protein>
    <submittedName>
        <fullName evidence="4">Esterase/lipase</fullName>
    </submittedName>
</protein>
<feature type="compositionally biased region" description="Low complexity" evidence="2">
    <location>
        <begin position="354"/>
        <end position="363"/>
    </location>
</feature>
<dbReference type="InterPro" id="IPR002048">
    <property type="entry name" value="EF_hand_dom"/>
</dbReference>
<organism evidence="4 5">
    <name type="scientific">Rhodopirellula sallentina SM41</name>
    <dbReference type="NCBI Taxonomy" id="1263870"/>
    <lineage>
        <taxon>Bacteria</taxon>
        <taxon>Pseudomonadati</taxon>
        <taxon>Planctomycetota</taxon>
        <taxon>Planctomycetia</taxon>
        <taxon>Pirellulales</taxon>
        <taxon>Pirellulaceae</taxon>
        <taxon>Rhodopirellula</taxon>
    </lineage>
</organism>
<gene>
    <name evidence="4" type="ORF">RSSM_05641</name>
</gene>
<dbReference type="InterPro" id="IPR050300">
    <property type="entry name" value="GDXG_lipolytic_enzyme"/>
</dbReference>
<evidence type="ECO:0000259" key="3">
    <source>
        <dbReference type="PROSITE" id="PS50222"/>
    </source>
</evidence>
<dbReference type="Gene3D" id="3.40.50.1820">
    <property type="entry name" value="alpha/beta hydrolase"/>
    <property type="match status" value="1"/>
</dbReference>
<accession>M5TV44</accession>
<proteinExistence type="predicted"/>
<dbReference type="PANTHER" id="PTHR48081">
    <property type="entry name" value="AB HYDROLASE SUPERFAMILY PROTEIN C4A8.06C"/>
    <property type="match status" value="1"/>
</dbReference>
<dbReference type="Gene3D" id="1.10.238.10">
    <property type="entry name" value="EF-hand"/>
    <property type="match status" value="1"/>
</dbReference>
<dbReference type="Proteomes" id="UP000011885">
    <property type="component" value="Unassembled WGS sequence"/>
</dbReference>
<dbReference type="EMBL" id="ANOH01000399">
    <property type="protein sequence ID" value="EMI52914.1"/>
    <property type="molecule type" value="Genomic_DNA"/>
</dbReference>
<comment type="caution">
    <text evidence="4">The sequence shown here is derived from an EMBL/GenBank/DDBJ whole genome shotgun (WGS) entry which is preliminary data.</text>
</comment>
<evidence type="ECO:0000256" key="1">
    <source>
        <dbReference type="ARBA" id="ARBA00022801"/>
    </source>
</evidence>
<keyword evidence="1" id="KW-0378">Hydrolase</keyword>
<name>M5TV44_9BACT</name>
<dbReference type="Pfam" id="PF13202">
    <property type="entry name" value="EF-hand_5"/>
    <property type="match status" value="2"/>
</dbReference>
<evidence type="ECO:0000313" key="4">
    <source>
        <dbReference type="EMBL" id="EMI52914.1"/>
    </source>
</evidence>
<evidence type="ECO:0000256" key="2">
    <source>
        <dbReference type="SAM" id="MobiDB-lite"/>
    </source>
</evidence>
<sequence>MKLFSKHNVASWVTSRTGKTSQTEEANMTPRAAHLTLTTVLLIGAAVFGNTTHAQNRAETSPDRPRTPRGLDGVSFSRNLAYIENGHDRQRLDLYVPESSEPLPLIIWIHGGGWQAGNKASCPPARNGFAERGYAVASIGYRLSGHATFPAQIKDCKAAISWLRQNAEKFNLDVERFGVWGSSAGGHLAAMVGTTGEVSEFGSGPSSPFPSHVRAVCDFYGPTDFHAFVTAPEYESHAAKRSPESKLIGAPVLESPEAVKKVNPITYVTNDDPPFLIVHGDQDKTVPINQSELLFEALQKAGVSVRFHTIHGAGHGGPAFSEPDIAKMVENFFDQQLKGTAAENPVVQPGTAKRTASNASASRQARRTNNRSTPNAPLSWDAVIDRLDANDDGKIAKEEFRGGPNLFQRIDRNRDGFITQKEHESAMEFLGRAGR</sequence>
<dbReference type="InterPro" id="IPR049492">
    <property type="entry name" value="BD-FAE-like_dom"/>
</dbReference>
<dbReference type="PATRIC" id="fig|1263870.3.peg.5974"/>
<reference evidence="4 5" key="1">
    <citation type="journal article" date="2013" name="Mar. Genomics">
        <title>Expression of sulfatases in Rhodopirellula baltica and the diversity of sulfatases in the genus Rhodopirellula.</title>
        <authorList>
            <person name="Wegner C.E."/>
            <person name="Richter-Heitmann T."/>
            <person name="Klindworth A."/>
            <person name="Klockow C."/>
            <person name="Richter M."/>
            <person name="Achstetter T."/>
            <person name="Glockner F.O."/>
            <person name="Harder J."/>
        </authorList>
    </citation>
    <scope>NUCLEOTIDE SEQUENCE [LARGE SCALE GENOMIC DNA]</scope>
    <source>
        <strain evidence="4 5">SM41</strain>
    </source>
</reference>
<dbReference type="SUPFAM" id="SSF53474">
    <property type="entry name" value="alpha/beta-Hydrolases"/>
    <property type="match status" value="1"/>
</dbReference>
<dbReference type="InterPro" id="IPR029058">
    <property type="entry name" value="AB_hydrolase_fold"/>
</dbReference>